<protein>
    <submittedName>
        <fullName evidence="1">Nucleoid-associated protein</fullName>
    </submittedName>
</protein>
<comment type="caution">
    <text evidence="1">The sequence shown here is derived from an EMBL/GenBank/DDBJ whole genome shotgun (WGS) entry which is preliminary data.</text>
</comment>
<organism evidence="1 2">
    <name type="scientific">Alkalibaculum sporogenes</name>
    <dbReference type="NCBI Taxonomy" id="2655001"/>
    <lineage>
        <taxon>Bacteria</taxon>
        <taxon>Bacillati</taxon>
        <taxon>Bacillota</taxon>
        <taxon>Clostridia</taxon>
        <taxon>Eubacteriales</taxon>
        <taxon>Eubacteriaceae</taxon>
        <taxon>Alkalibaculum</taxon>
    </lineage>
</organism>
<evidence type="ECO:0000313" key="1">
    <source>
        <dbReference type="EMBL" id="MPW26452.1"/>
    </source>
</evidence>
<dbReference type="AlphaFoldDB" id="A0A6A7KAQ7"/>
<evidence type="ECO:0000313" key="2">
    <source>
        <dbReference type="Proteomes" id="UP000440004"/>
    </source>
</evidence>
<accession>A0A6A7KAQ7</accession>
<sequence length="335" mass="38130">MGQDITIKRAILHILDNAGGISVVSDKTIPMDSEINEYLNKHILKCFSDIDVKNTNFEDRENNGFLKIIQSYVQNDNFLETSKIIAKTFIDFMVNGTSVISGDLLIVDFMHDGQNYLGIFKFNYKYSYIHYVESEDGYRNTIIKQPCTLPLETQKLDEFVIVNLETQYLIVKDKKYEINGVKEEYITKYILNSKVVSTDREVVDLVEKTAKTIIQNEYNNDISKLNTFRKTIADTFVMTNEIDLDNLADTTFEDEIGKKAFKQGILDAGIQENKIKISPNAEKRIVKKQKLVTDSGIEINIPSSCLSDNELVEFVNNIDGTISIIIKNIGTINGK</sequence>
<name>A0A6A7KAQ7_9FIRM</name>
<proteinExistence type="predicted"/>
<dbReference type="Pfam" id="PF04245">
    <property type="entry name" value="NA37"/>
    <property type="match status" value="1"/>
</dbReference>
<dbReference type="RefSeq" id="WP_152804969.1">
    <property type="nucleotide sequence ID" value="NZ_WHNX01000018.1"/>
</dbReference>
<dbReference type="Proteomes" id="UP000440004">
    <property type="component" value="Unassembled WGS sequence"/>
</dbReference>
<gene>
    <name evidence="1" type="ORF">GC105_11690</name>
</gene>
<dbReference type="EMBL" id="WHNX01000018">
    <property type="protein sequence ID" value="MPW26452.1"/>
    <property type="molecule type" value="Genomic_DNA"/>
</dbReference>
<keyword evidence="2" id="KW-1185">Reference proteome</keyword>
<dbReference type="GO" id="GO:0009295">
    <property type="term" value="C:nucleoid"/>
    <property type="evidence" value="ECO:0007669"/>
    <property type="project" value="InterPro"/>
</dbReference>
<reference evidence="1 2" key="1">
    <citation type="submission" date="2019-10" db="EMBL/GenBank/DDBJ databases">
        <title>Alkalibaculum tamaniensis sp.nov., a new alkaliphilic acetogen, isolated on methoxylated aromatics from a mud volcano.</title>
        <authorList>
            <person name="Khomyakova M.A."/>
            <person name="Merkel A.Y."/>
            <person name="Bonch-Osmolovskaya E.A."/>
            <person name="Slobodkin A.I."/>
        </authorList>
    </citation>
    <scope>NUCLEOTIDE SEQUENCE [LARGE SCALE GENOMIC DNA]</scope>
    <source>
        <strain evidence="1 2">M08DMB</strain>
    </source>
</reference>
<dbReference type="InterPro" id="IPR007358">
    <property type="entry name" value="Nucleoid_associated_NdpA"/>
</dbReference>